<keyword evidence="3" id="KW-1185">Reference proteome</keyword>
<dbReference type="AlphaFoldDB" id="A0A8T2PGI0"/>
<gene>
    <name evidence="2" type="ORF">JZ751_026615</name>
</gene>
<dbReference type="EMBL" id="JAFBMS010000008">
    <property type="protein sequence ID" value="KAG9350261.1"/>
    <property type="molecule type" value="Genomic_DNA"/>
</dbReference>
<dbReference type="OrthoDB" id="10256043at2759"/>
<sequence>MEQQPHHASYHKPDGSLHRPGPQPSTEKKERPVSLGLFPLPGADAVLSPELHRETVETPGTDTWRYNDLSHPRSNTSLKQNSRFLSRHTNASQAQCTEAALS</sequence>
<reference evidence="2" key="1">
    <citation type="thesis" date="2021" institute="BYU ScholarsArchive" country="Provo, UT, USA">
        <title>Applications of and Algorithms for Genome Assembly and Genomic Analyses with an Emphasis on Marine Teleosts.</title>
        <authorList>
            <person name="Pickett B.D."/>
        </authorList>
    </citation>
    <scope>NUCLEOTIDE SEQUENCE</scope>
    <source>
        <strain evidence="2">HI-2016</strain>
    </source>
</reference>
<feature type="region of interest" description="Disordered" evidence="1">
    <location>
        <begin position="56"/>
        <end position="102"/>
    </location>
</feature>
<evidence type="ECO:0000256" key="1">
    <source>
        <dbReference type="SAM" id="MobiDB-lite"/>
    </source>
</evidence>
<dbReference type="Proteomes" id="UP000824540">
    <property type="component" value="Unassembled WGS sequence"/>
</dbReference>
<protein>
    <submittedName>
        <fullName evidence="2">Uncharacterized protein</fullName>
    </submittedName>
</protein>
<feature type="compositionally biased region" description="Polar residues" evidence="1">
    <location>
        <begin position="72"/>
        <end position="96"/>
    </location>
</feature>
<evidence type="ECO:0000313" key="3">
    <source>
        <dbReference type="Proteomes" id="UP000824540"/>
    </source>
</evidence>
<organism evidence="2 3">
    <name type="scientific">Albula glossodonta</name>
    <name type="common">roundjaw bonefish</name>
    <dbReference type="NCBI Taxonomy" id="121402"/>
    <lineage>
        <taxon>Eukaryota</taxon>
        <taxon>Metazoa</taxon>
        <taxon>Chordata</taxon>
        <taxon>Craniata</taxon>
        <taxon>Vertebrata</taxon>
        <taxon>Euteleostomi</taxon>
        <taxon>Actinopterygii</taxon>
        <taxon>Neopterygii</taxon>
        <taxon>Teleostei</taxon>
        <taxon>Albuliformes</taxon>
        <taxon>Albulidae</taxon>
        <taxon>Albula</taxon>
    </lineage>
</organism>
<proteinExistence type="predicted"/>
<feature type="region of interest" description="Disordered" evidence="1">
    <location>
        <begin position="1"/>
        <end position="41"/>
    </location>
</feature>
<accession>A0A8T2PGI0</accession>
<comment type="caution">
    <text evidence="2">The sequence shown here is derived from an EMBL/GenBank/DDBJ whole genome shotgun (WGS) entry which is preliminary data.</text>
</comment>
<name>A0A8T2PGI0_9TELE</name>
<evidence type="ECO:0000313" key="2">
    <source>
        <dbReference type="EMBL" id="KAG9350261.1"/>
    </source>
</evidence>